<evidence type="ECO:0000256" key="3">
    <source>
        <dbReference type="ARBA" id="ARBA00023004"/>
    </source>
</evidence>
<keyword evidence="1 4" id="KW-0349">Heme</keyword>
<dbReference type="STRING" id="258594.RPA4235"/>
<evidence type="ECO:0000313" key="7">
    <source>
        <dbReference type="EMBL" id="CAE29676.1"/>
    </source>
</evidence>
<evidence type="ECO:0000256" key="1">
    <source>
        <dbReference type="ARBA" id="ARBA00022617"/>
    </source>
</evidence>
<evidence type="ECO:0000259" key="6">
    <source>
        <dbReference type="PROSITE" id="PS51007"/>
    </source>
</evidence>
<dbReference type="Pfam" id="PF00034">
    <property type="entry name" value="Cytochrom_C"/>
    <property type="match status" value="1"/>
</dbReference>
<feature type="chain" id="PRO_5004278723" evidence="5">
    <location>
        <begin position="43"/>
        <end position="127"/>
    </location>
</feature>
<dbReference type="AlphaFoldDB" id="Q6N217"/>
<dbReference type="eggNOG" id="COG2010">
    <property type="taxonomic scope" value="Bacteria"/>
</dbReference>
<proteinExistence type="predicted"/>
<dbReference type="PROSITE" id="PS51007">
    <property type="entry name" value="CYTC"/>
    <property type="match status" value="1"/>
</dbReference>
<feature type="domain" description="Cytochrome c" evidence="6">
    <location>
        <begin position="45"/>
        <end position="126"/>
    </location>
</feature>
<evidence type="ECO:0000256" key="5">
    <source>
        <dbReference type="SAM" id="SignalP"/>
    </source>
</evidence>
<dbReference type="GO" id="GO:0009055">
    <property type="term" value="F:electron transfer activity"/>
    <property type="evidence" value="ECO:0007669"/>
    <property type="project" value="InterPro"/>
</dbReference>
<keyword evidence="3 4" id="KW-0408">Iron</keyword>
<dbReference type="SUPFAM" id="SSF46626">
    <property type="entry name" value="Cytochrome c"/>
    <property type="match status" value="1"/>
</dbReference>
<evidence type="ECO:0000256" key="2">
    <source>
        <dbReference type="ARBA" id="ARBA00022723"/>
    </source>
</evidence>
<dbReference type="PhylomeDB" id="Q6N217"/>
<organism evidence="7">
    <name type="scientific">Rhodopseudomonas palustris (strain ATCC BAA-98 / CGA009)</name>
    <dbReference type="NCBI Taxonomy" id="258594"/>
    <lineage>
        <taxon>Bacteria</taxon>
        <taxon>Pseudomonadati</taxon>
        <taxon>Pseudomonadota</taxon>
        <taxon>Alphaproteobacteria</taxon>
        <taxon>Hyphomicrobiales</taxon>
        <taxon>Nitrobacteraceae</taxon>
        <taxon>Rhodopseudomonas</taxon>
    </lineage>
</organism>
<evidence type="ECO:0000256" key="4">
    <source>
        <dbReference type="PROSITE-ProRule" id="PRU00433"/>
    </source>
</evidence>
<dbReference type="Gene3D" id="1.10.760.10">
    <property type="entry name" value="Cytochrome c-like domain"/>
    <property type="match status" value="1"/>
</dbReference>
<gene>
    <name evidence="7" type="ordered locus">RPA4235</name>
</gene>
<reference evidence="7" key="1">
    <citation type="journal article" date="2004" name="Nat. Biotechnol.">
        <title>Complete genome sequence of the metabolically versatile photosynthetic bacterium Rhodopseudomonas palustris.</title>
        <authorList>
            <person name="Larimer F.W."/>
            <person name="Chain P."/>
            <person name="Hauser L."/>
            <person name="Lamerdin J."/>
            <person name="Malfatti S."/>
            <person name="Do L."/>
            <person name="Land M.L."/>
            <person name="Pelletier D.A."/>
            <person name="Beatty J.T."/>
            <person name="Lang A.S."/>
            <person name="Tabita F.R."/>
            <person name="Gibson J.L."/>
            <person name="Hanson T.E."/>
            <person name="Bobst C."/>
            <person name="Torres J.L."/>
            <person name="Peres C."/>
            <person name="Harrison F.H."/>
            <person name="Gibson J."/>
            <person name="Harwood C.S."/>
        </authorList>
    </citation>
    <scope>NUCLEOTIDE SEQUENCE [LARGE SCALE GENOMIC DNA]</scope>
    <source>
        <strain evidence="7">CGA009</strain>
    </source>
</reference>
<protein>
    <submittedName>
        <fullName evidence="7">Cytochrome c, class I</fullName>
    </submittedName>
</protein>
<dbReference type="InterPro" id="IPR009056">
    <property type="entry name" value="Cyt_c-like_dom"/>
</dbReference>
<dbReference type="EMBL" id="BX572606">
    <property type="protein sequence ID" value="CAE29676.1"/>
    <property type="molecule type" value="Genomic_DNA"/>
</dbReference>
<dbReference type="InterPro" id="IPR036909">
    <property type="entry name" value="Cyt_c-like_dom_sf"/>
</dbReference>
<keyword evidence="2 4" id="KW-0479">Metal-binding</keyword>
<dbReference type="HOGENOM" id="CLU_133116_0_1_5"/>
<name>Q6N217_RHOPA</name>
<dbReference type="GO" id="GO:0020037">
    <property type="term" value="F:heme binding"/>
    <property type="evidence" value="ECO:0007669"/>
    <property type="project" value="InterPro"/>
</dbReference>
<sequence length="127" mass="14148">MPRPSCMVQVVVWRLVFTDGRLMRRLLACAAILLMIAGQAAAATPSERRGLGFAKSHCARCHAIGRSGKSRLPQAPPFRTLHTRYPIETLAEAFAEGIYTGHPRMPAFELDPDEINDLLSYLKTLER</sequence>
<accession>Q6N217</accession>
<keyword evidence="5" id="KW-0732">Signal</keyword>
<dbReference type="GO" id="GO:0046872">
    <property type="term" value="F:metal ion binding"/>
    <property type="evidence" value="ECO:0007669"/>
    <property type="project" value="UniProtKB-KW"/>
</dbReference>
<feature type="signal peptide" evidence="5">
    <location>
        <begin position="1"/>
        <end position="42"/>
    </location>
</feature>